<sequence>MNFLKYSKQSFQRGVVMMFGLFALTACENELDTKVYSELTPSNFYQSEDDFNSAVVALYNPFTSDWGTEDTGDGVYYPSLFNANNRTYLLRSMLTTDEIENGWDANLESFNWGPATWQGTNETVYFKIRYIARATSAIDNMSKSTFVSDAVKNKYIAQAKTLRAWLMYIMYDFFGPVNAKVDPATLTSTVIEPRMDDATYLSQIEKDLVEAMPDLASMYNDDAPNWGRVSQGTARMILLRLYMHTKQWEKAEAVGKEILAMPYELQDNYADIFKNERNKEVIFAVSSSTAAPNWYPQHVFPDNYASSPIIARGGGWYGYSMPWNFFDKFESDDLRRTTTIISSYTNTSGTITDRTNGLRGAIPLKYTGITGPGPSYPDDVVIFRLGEVYLSVAEAINEQRGPSDAYEFVNEIRARAGVDDFEGMTKEQFREAILDERARELYAEGTRRQDLVRHGKFIANAVTRGKDADPGEVLFPIPASVVIQANGIVKQNDGYVD</sequence>
<keyword evidence="4" id="KW-0472">Membrane</keyword>
<comment type="similarity">
    <text evidence="2">Belongs to the SusD family.</text>
</comment>
<comment type="subcellular location">
    <subcellularLocation>
        <location evidence="1">Cell outer membrane</location>
    </subcellularLocation>
</comment>
<feature type="domain" description="RagB/SusD" evidence="6">
    <location>
        <begin position="379"/>
        <end position="461"/>
    </location>
</feature>
<evidence type="ECO:0000256" key="1">
    <source>
        <dbReference type="ARBA" id="ARBA00004442"/>
    </source>
</evidence>
<name>A0A364Y5P2_9BACT</name>
<dbReference type="EMBL" id="QMFY01000002">
    <property type="protein sequence ID" value="RAW02316.1"/>
    <property type="molecule type" value="Genomic_DNA"/>
</dbReference>
<dbReference type="InterPro" id="IPR012944">
    <property type="entry name" value="SusD_RagB_dom"/>
</dbReference>
<gene>
    <name evidence="7" type="ORF">DQQ10_07220</name>
</gene>
<evidence type="ECO:0000313" key="7">
    <source>
        <dbReference type="EMBL" id="RAW02316.1"/>
    </source>
</evidence>
<reference evidence="7 8" key="1">
    <citation type="submission" date="2018-06" db="EMBL/GenBank/DDBJ databases">
        <title>Chryseolinea flavus sp. nov., a member of the phylum Bacteroidetes isolated from soil.</title>
        <authorList>
            <person name="Li Y."/>
            <person name="Wang J."/>
        </authorList>
    </citation>
    <scope>NUCLEOTIDE SEQUENCE [LARGE SCALE GENOMIC DNA]</scope>
    <source>
        <strain evidence="7 8">SDU1-6</strain>
    </source>
</reference>
<dbReference type="Proteomes" id="UP000251889">
    <property type="component" value="Unassembled WGS sequence"/>
</dbReference>
<organism evidence="7 8">
    <name type="scientific">Pseudochryseolinea flava</name>
    <dbReference type="NCBI Taxonomy" id="2059302"/>
    <lineage>
        <taxon>Bacteria</taxon>
        <taxon>Pseudomonadati</taxon>
        <taxon>Bacteroidota</taxon>
        <taxon>Cytophagia</taxon>
        <taxon>Cytophagales</taxon>
        <taxon>Fulvivirgaceae</taxon>
        <taxon>Pseudochryseolinea</taxon>
    </lineage>
</organism>
<keyword evidence="3" id="KW-0732">Signal</keyword>
<accession>A0A364Y5P2</accession>
<dbReference type="AlphaFoldDB" id="A0A364Y5P2"/>
<dbReference type="SUPFAM" id="SSF48452">
    <property type="entry name" value="TPR-like"/>
    <property type="match status" value="1"/>
</dbReference>
<evidence type="ECO:0000256" key="5">
    <source>
        <dbReference type="ARBA" id="ARBA00023237"/>
    </source>
</evidence>
<protein>
    <submittedName>
        <fullName evidence="7">RagB/SusD family nutrient uptake outer membrane protein</fullName>
    </submittedName>
</protein>
<dbReference type="Gene3D" id="1.25.40.390">
    <property type="match status" value="1"/>
</dbReference>
<dbReference type="RefSeq" id="WP_112746139.1">
    <property type="nucleotide sequence ID" value="NZ_QMFY01000002.1"/>
</dbReference>
<comment type="caution">
    <text evidence="7">The sequence shown here is derived from an EMBL/GenBank/DDBJ whole genome shotgun (WGS) entry which is preliminary data.</text>
</comment>
<dbReference type="PROSITE" id="PS51257">
    <property type="entry name" value="PROKAR_LIPOPROTEIN"/>
    <property type="match status" value="1"/>
</dbReference>
<evidence type="ECO:0000256" key="3">
    <source>
        <dbReference type="ARBA" id="ARBA00022729"/>
    </source>
</evidence>
<proteinExistence type="inferred from homology"/>
<dbReference type="Pfam" id="PF07980">
    <property type="entry name" value="SusD_RagB"/>
    <property type="match status" value="1"/>
</dbReference>
<keyword evidence="8" id="KW-1185">Reference proteome</keyword>
<evidence type="ECO:0000256" key="4">
    <source>
        <dbReference type="ARBA" id="ARBA00023136"/>
    </source>
</evidence>
<evidence type="ECO:0000259" key="6">
    <source>
        <dbReference type="Pfam" id="PF07980"/>
    </source>
</evidence>
<dbReference type="OrthoDB" id="636214at2"/>
<evidence type="ECO:0000256" key="2">
    <source>
        <dbReference type="ARBA" id="ARBA00006275"/>
    </source>
</evidence>
<dbReference type="GO" id="GO:0009279">
    <property type="term" value="C:cell outer membrane"/>
    <property type="evidence" value="ECO:0007669"/>
    <property type="project" value="UniProtKB-SubCell"/>
</dbReference>
<keyword evidence="5" id="KW-0998">Cell outer membrane</keyword>
<dbReference type="InterPro" id="IPR011990">
    <property type="entry name" value="TPR-like_helical_dom_sf"/>
</dbReference>
<evidence type="ECO:0000313" key="8">
    <source>
        <dbReference type="Proteomes" id="UP000251889"/>
    </source>
</evidence>